<evidence type="ECO:0000313" key="5">
    <source>
        <dbReference type="Proteomes" id="UP001201163"/>
    </source>
</evidence>
<evidence type="ECO:0000256" key="2">
    <source>
        <dbReference type="ARBA" id="ARBA00023002"/>
    </source>
</evidence>
<organism evidence="4 5">
    <name type="scientific">Lactarius akahatsu</name>
    <dbReference type="NCBI Taxonomy" id="416441"/>
    <lineage>
        <taxon>Eukaryota</taxon>
        <taxon>Fungi</taxon>
        <taxon>Dikarya</taxon>
        <taxon>Basidiomycota</taxon>
        <taxon>Agaricomycotina</taxon>
        <taxon>Agaricomycetes</taxon>
        <taxon>Russulales</taxon>
        <taxon>Russulaceae</taxon>
        <taxon>Lactarius</taxon>
    </lineage>
</organism>
<dbReference type="Proteomes" id="UP001201163">
    <property type="component" value="Unassembled WGS sequence"/>
</dbReference>
<sequence>MSGFKNFAVVGAGNTGGFIVEALLKQKAAGVIEELTIVTRPASKDKEENKAYAARGARIAAVEYTDVPALTTALSGAHVVISTISAFVLDTQVPIAQAAKAAGAHVFLPSEFGGPTEHLKDNLLGPKGALQAKLREVGPPLLVVNTGPFADMMWSDFVNLNVASGKVAIGGDGNSPISFTTRPDAARFLAYFLVNAPKARIQNQTLRLEGDRATFNEIFKGYEERTGKKLDVTYRSLDSLRAKLAENPYDLDAYFHISWATDGLNGKVDNDLYPEWNPTKVIDTVAPRK</sequence>
<evidence type="ECO:0000313" key="4">
    <source>
        <dbReference type="EMBL" id="KAH8993483.1"/>
    </source>
</evidence>
<comment type="caution">
    <text evidence="4">The sequence shown here is derived from an EMBL/GenBank/DDBJ whole genome shotgun (WGS) entry which is preliminary data.</text>
</comment>
<protein>
    <submittedName>
        <fullName evidence="4">NAD-P-binding protein</fullName>
    </submittedName>
</protein>
<keyword evidence="5" id="KW-1185">Reference proteome</keyword>
<dbReference type="InterPro" id="IPR036291">
    <property type="entry name" value="NAD(P)-bd_dom_sf"/>
</dbReference>
<dbReference type="InterPro" id="IPR008030">
    <property type="entry name" value="NmrA-like"/>
</dbReference>
<dbReference type="AlphaFoldDB" id="A0AAD4Q916"/>
<keyword evidence="1" id="KW-0521">NADP</keyword>
<dbReference type="GO" id="GO:0016491">
    <property type="term" value="F:oxidoreductase activity"/>
    <property type="evidence" value="ECO:0007669"/>
    <property type="project" value="UniProtKB-KW"/>
</dbReference>
<evidence type="ECO:0000259" key="3">
    <source>
        <dbReference type="Pfam" id="PF05368"/>
    </source>
</evidence>
<name>A0AAD4Q916_9AGAM</name>
<evidence type="ECO:0000256" key="1">
    <source>
        <dbReference type="ARBA" id="ARBA00022857"/>
    </source>
</evidence>
<reference evidence="4" key="1">
    <citation type="submission" date="2022-01" db="EMBL/GenBank/DDBJ databases">
        <title>Comparative genomics reveals a dynamic genome evolution in the ectomycorrhizal milk-cap (Lactarius) mushrooms.</title>
        <authorList>
            <consortium name="DOE Joint Genome Institute"/>
            <person name="Lebreton A."/>
            <person name="Tang N."/>
            <person name="Kuo A."/>
            <person name="LaButti K."/>
            <person name="Drula E."/>
            <person name="Barry K."/>
            <person name="Clum A."/>
            <person name="Lipzen A."/>
            <person name="Mousain D."/>
            <person name="Ng V."/>
            <person name="Wang R."/>
            <person name="Wang X."/>
            <person name="Dai Y."/>
            <person name="Henrissat B."/>
            <person name="Grigoriev I.V."/>
            <person name="Guerin-Laguette A."/>
            <person name="Yu F."/>
            <person name="Martin F.M."/>
        </authorList>
    </citation>
    <scope>NUCLEOTIDE SEQUENCE</scope>
    <source>
        <strain evidence="4">QP</strain>
    </source>
</reference>
<dbReference type="Pfam" id="PF05368">
    <property type="entry name" value="NmrA"/>
    <property type="match status" value="1"/>
</dbReference>
<keyword evidence="2" id="KW-0560">Oxidoreductase</keyword>
<feature type="domain" description="NmrA-like" evidence="3">
    <location>
        <begin position="8"/>
        <end position="241"/>
    </location>
</feature>
<accession>A0AAD4Q916</accession>
<dbReference type="Gene3D" id="3.90.25.10">
    <property type="entry name" value="UDP-galactose 4-epimerase, domain 1"/>
    <property type="match status" value="1"/>
</dbReference>
<gene>
    <name evidence="4" type="ORF">EDB92DRAFT_1796477</name>
</gene>
<dbReference type="EMBL" id="JAKELL010000018">
    <property type="protein sequence ID" value="KAH8993483.1"/>
    <property type="molecule type" value="Genomic_DNA"/>
</dbReference>
<proteinExistence type="predicted"/>
<dbReference type="PANTHER" id="PTHR47706:SF9">
    <property type="entry name" value="NMRA-LIKE DOMAIN-CONTAINING PROTEIN-RELATED"/>
    <property type="match status" value="1"/>
</dbReference>
<dbReference type="SUPFAM" id="SSF51735">
    <property type="entry name" value="NAD(P)-binding Rossmann-fold domains"/>
    <property type="match status" value="1"/>
</dbReference>
<dbReference type="PANTHER" id="PTHR47706">
    <property type="entry name" value="NMRA-LIKE FAMILY PROTEIN"/>
    <property type="match status" value="1"/>
</dbReference>
<dbReference type="InterPro" id="IPR051609">
    <property type="entry name" value="NmrA/Isoflavone_reductase-like"/>
</dbReference>
<dbReference type="Gene3D" id="3.40.50.720">
    <property type="entry name" value="NAD(P)-binding Rossmann-like Domain"/>
    <property type="match status" value="1"/>
</dbReference>